<evidence type="ECO:0000313" key="3">
    <source>
        <dbReference type="Proteomes" id="UP000746741"/>
    </source>
</evidence>
<evidence type="ECO:0000313" key="2">
    <source>
        <dbReference type="EMBL" id="NKE18256.1"/>
    </source>
</evidence>
<dbReference type="RefSeq" id="WP_168042167.1">
    <property type="nucleotide sequence ID" value="NZ_JAAEDK010000031.1"/>
</dbReference>
<reference evidence="1" key="3">
    <citation type="journal article" date="2021" name="Syst. Appl. Microbiol.">
        <title>Roseomonas hellenica sp. nov., isolated from roots of wild-growing Alkanna tinctoria.</title>
        <authorList>
            <person name="Rat A."/>
            <person name="Naranjo H.D."/>
            <person name="Lebbe L."/>
            <person name="Cnockaert M."/>
            <person name="Krigas N."/>
            <person name="Grigoriadou K."/>
            <person name="Maloupa E."/>
            <person name="Willems A."/>
        </authorList>
    </citation>
    <scope>NUCLEOTIDE SEQUENCE</scope>
    <source>
        <strain evidence="1">LMG 31161</strain>
    </source>
</reference>
<sequence length="165" mass="18811">MELYPGRWLRDPDQPIDLPDLAGVILANWTFRQEGQASDVVAWHQYLLTLLLTEFGVGWEDDIGPREAQLRGLPLIARRLPRLYASIPDPTDGVFEYTPRSGEQAVLDHHLPCITQAADALRSAWRAFLCDLLLLRWPGARSRTTTLRRLRDAGLPDRPEKDDVF</sequence>
<dbReference type="Proteomes" id="UP001138708">
    <property type="component" value="Unassembled WGS sequence"/>
</dbReference>
<dbReference type="EMBL" id="JAAEDK010000031">
    <property type="protein sequence ID" value="MBR0660488.1"/>
    <property type="molecule type" value="Genomic_DNA"/>
</dbReference>
<dbReference type="EMBL" id="JAAVUP010000004">
    <property type="protein sequence ID" value="NKE18256.1"/>
    <property type="molecule type" value="Genomic_DNA"/>
</dbReference>
<reference evidence="2 3" key="2">
    <citation type="submission" date="2020-02" db="EMBL/GenBank/DDBJ databases">
        <authorList>
            <person name="Sun Q."/>
            <person name="Inoue M."/>
        </authorList>
    </citation>
    <scope>NUCLEOTIDE SEQUENCE [LARGE SCALE GENOMIC DNA]</scope>
    <source>
        <strain evidence="2 3">KCTC 22478</strain>
    </source>
</reference>
<gene>
    <name evidence="2" type="ORF">GWK15_14990</name>
    <name evidence="1" type="ORF">GXW75_14610</name>
</gene>
<accession>A0A9X9WJH8</accession>
<dbReference type="Proteomes" id="UP000746741">
    <property type="component" value="Unassembled WGS sequence"/>
</dbReference>
<name>A0A9X9WJH8_9PROT</name>
<evidence type="ECO:0000313" key="4">
    <source>
        <dbReference type="Proteomes" id="UP001138708"/>
    </source>
</evidence>
<dbReference type="AlphaFoldDB" id="A0A9X9WJH8"/>
<organism evidence="1 4">
    <name type="scientific">Neoroseomonas oryzicola</name>
    <dbReference type="NCBI Taxonomy" id="535904"/>
    <lineage>
        <taxon>Bacteria</taxon>
        <taxon>Pseudomonadati</taxon>
        <taxon>Pseudomonadota</taxon>
        <taxon>Alphaproteobacteria</taxon>
        <taxon>Acetobacterales</taxon>
        <taxon>Acetobacteraceae</taxon>
        <taxon>Neoroseomonas</taxon>
    </lineage>
</organism>
<evidence type="ECO:0000313" key="1">
    <source>
        <dbReference type="EMBL" id="MBR0660488.1"/>
    </source>
</evidence>
<reference evidence="1" key="1">
    <citation type="submission" date="2020-01" db="EMBL/GenBank/DDBJ databases">
        <authorList>
            <person name="Rat A."/>
        </authorList>
    </citation>
    <scope>NUCLEOTIDE SEQUENCE</scope>
    <source>
        <strain evidence="1">LMG 31161</strain>
    </source>
</reference>
<protein>
    <submittedName>
        <fullName evidence="1">Uncharacterized protein</fullName>
    </submittedName>
</protein>
<keyword evidence="3" id="KW-1185">Reference proteome</keyword>
<comment type="caution">
    <text evidence="1">The sequence shown here is derived from an EMBL/GenBank/DDBJ whole genome shotgun (WGS) entry which is preliminary data.</text>
</comment>
<proteinExistence type="predicted"/>